<dbReference type="SUPFAM" id="SSF56425">
    <property type="entry name" value="Succinate dehydrogenase/fumarate reductase flavoprotein, catalytic domain"/>
    <property type="match status" value="1"/>
</dbReference>
<proteinExistence type="predicted"/>
<dbReference type="GO" id="GO:0016491">
    <property type="term" value="F:oxidoreductase activity"/>
    <property type="evidence" value="ECO:0007669"/>
    <property type="project" value="UniProtKB-KW"/>
</dbReference>
<keyword evidence="3" id="KW-0274">FAD</keyword>
<dbReference type="Pfam" id="PF00890">
    <property type="entry name" value="FAD_binding_2"/>
    <property type="match status" value="1"/>
</dbReference>
<dbReference type="Proteomes" id="UP000288168">
    <property type="component" value="Unassembled WGS sequence"/>
</dbReference>
<dbReference type="InterPro" id="IPR003953">
    <property type="entry name" value="FAD-dep_OxRdtase_2_FAD-bd"/>
</dbReference>
<evidence type="ECO:0000256" key="2">
    <source>
        <dbReference type="ARBA" id="ARBA00022630"/>
    </source>
</evidence>
<feature type="domain" description="FAD-dependent oxidoreductase 2 FAD-binding" evidence="5">
    <location>
        <begin position="15"/>
        <end position="132"/>
    </location>
</feature>
<dbReference type="AlphaFoldDB" id="A0A428PI57"/>
<dbReference type="InterPro" id="IPR050315">
    <property type="entry name" value="FAD-oxidoreductase_2"/>
</dbReference>
<evidence type="ECO:0000313" key="7">
    <source>
        <dbReference type="Proteomes" id="UP000288168"/>
    </source>
</evidence>
<evidence type="ECO:0000256" key="1">
    <source>
        <dbReference type="ARBA" id="ARBA00001974"/>
    </source>
</evidence>
<sequence>MAHSLIAQGYLVEAGTLQELADKIQVPPEALHETVAACNEKAFKGIDPQFGRGQSSHDLFYGDPSAGFPSPSLGACMRPPFYALTLYPKNVYSTHGQKTNAHAQVLNISNKVTLGLYAVGLDANSIMRGEYPEDRVSVQL</sequence>
<gene>
    <name evidence="6" type="ORF">CEP54_010800</name>
</gene>
<organism evidence="6 7">
    <name type="scientific">Fusarium duplospermum</name>
    <dbReference type="NCBI Taxonomy" id="1325734"/>
    <lineage>
        <taxon>Eukaryota</taxon>
        <taxon>Fungi</taxon>
        <taxon>Dikarya</taxon>
        <taxon>Ascomycota</taxon>
        <taxon>Pezizomycotina</taxon>
        <taxon>Sordariomycetes</taxon>
        <taxon>Hypocreomycetidae</taxon>
        <taxon>Hypocreales</taxon>
        <taxon>Nectriaceae</taxon>
        <taxon>Fusarium</taxon>
        <taxon>Fusarium solani species complex</taxon>
    </lineage>
</organism>
<name>A0A428PI57_9HYPO</name>
<accession>A0A428PI57</accession>
<protein>
    <recommendedName>
        <fullName evidence="5">FAD-dependent oxidoreductase 2 FAD-binding domain-containing protein</fullName>
    </recommendedName>
</protein>
<keyword evidence="2" id="KW-0285">Flavoprotein</keyword>
<evidence type="ECO:0000256" key="3">
    <source>
        <dbReference type="ARBA" id="ARBA00022827"/>
    </source>
</evidence>
<evidence type="ECO:0000259" key="5">
    <source>
        <dbReference type="Pfam" id="PF00890"/>
    </source>
</evidence>
<dbReference type="PANTHER" id="PTHR43400:SF10">
    <property type="entry name" value="3-OXOSTEROID 1-DEHYDROGENASE"/>
    <property type="match status" value="1"/>
</dbReference>
<dbReference type="PANTHER" id="PTHR43400">
    <property type="entry name" value="FUMARATE REDUCTASE"/>
    <property type="match status" value="1"/>
</dbReference>
<evidence type="ECO:0000256" key="4">
    <source>
        <dbReference type="ARBA" id="ARBA00023002"/>
    </source>
</evidence>
<reference evidence="6 7" key="1">
    <citation type="submission" date="2017-06" db="EMBL/GenBank/DDBJ databases">
        <title>Comparative genomic analysis of Ambrosia Fusariam Clade fungi.</title>
        <authorList>
            <person name="Stajich J.E."/>
            <person name="Carrillo J."/>
            <person name="Kijimoto T."/>
            <person name="Eskalen A."/>
            <person name="O'Donnell K."/>
            <person name="Kasson M."/>
        </authorList>
    </citation>
    <scope>NUCLEOTIDE SEQUENCE [LARGE SCALE GENOMIC DNA]</scope>
    <source>
        <strain evidence="6 7">NRRL62584</strain>
    </source>
</reference>
<dbReference type="EMBL" id="NKCI01000132">
    <property type="protein sequence ID" value="RSL52685.1"/>
    <property type="molecule type" value="Genomic_DNA"/>
</dbReference>
<dbReference type="OrthoDB" id="7777654at2759"/>
<comment type="caution">
    <text evidence="6">The sequence shown here is derived from an EMBL/GenBank/DDBJ whole genome shotgun (WGS) entry which is preliminary data.</text>
</comment>
<comment type="cofactor">
    <cofactor evidence="1">
        <name>FAD</name>
        <dbReference type="ChEBI" id="CHEBI:57692"/>
    </cofactor>
</comment>
<dbReference type="STRING" id="1325734.A0A428PI57"/>
<keyword evidence="7" id="KW-1185">Reference proteome</keyword>
<keyword evidence="4" id="KW-0560">Oxidoreductase</keyword>
<dbReference type="InterPro" id="IPR027477">
    <property type="entry name" value="Succ_DH/fumarate_Rdtase_cat_sf"/>
</dbReference>
<dbReference type="Gene3D" id="3.90.700.10">
    <property type="entry name" value="Succinate dehydrogenase/fumarate reductase flavoprotein, catalytic domain"/>
    <property type="match status" value="1"/>
</dbReference>
<evidence type="ECO:0000313" key="6">
    <source>
        <dbReference type="EMBL" id="RSL52685.1"/>
    </source>
</evidence>
<dbReference type="GO" id="GO:0008202">
    <property type="term" value="P:steroid metabolic process"/>
    <property type="evidence" value="ECO:0007669"/>
    <property type="project" value="UniProtKB-ARBA"/>
</dbReference>